<organism evidence="1 2">
    <name type="scientific">Acorus gramineus</name>
    <name type="common">Dwarf sweet flag</name>
    <dbReference type="NCBI Taxonomy" id="55184"/>
    <lineage>
        <taxon>Eukaryota</taxon>
        <taxon>Viridiplantae</taxon>
        <taxon>Streptophyta</taxon>
        <taxon>Embryophyta</taxon>
        <taxon>Tracheophyta</taxon>
        <taxon>Spermatophyta</taxon>
        <taxon>Magnoliopsida</taxon>
        <taxon>Liliopsida</taxon>
        <taxon>Acoraceae</taxon>
        <taxon>Acorus</taxon>
    </lineage>
</organism>
<reference evidence="1" key="1">
    <citation type="journal article" date="2023" name="Nat. Commun.">
        <title>Diploid and tetraploid genomes of Acorus and the evolution of monocots.</title>
        <authorList>
            <person name="Ma L."/>
            <person name="Liu K.W."/>
            <person name="Li Z."/>
            <person name="Hsiao Y.Y."/>
            <person name="Qi Y."/>
            <person name="Fu T."/>
            <person name="Tang G.D."/>
            <person name="Zhang D."/>
            <person name="Sun W.H."/>
            <person name="Liu D.K."/>
            <person name="Li Y."/>
            <person name="Chen G.Z."/>
            <person name="Liu X.D."/>
            <person name="Liao X.Y."/>
            <person name="Jiang Y.T."/>
            <person name="Yu X."/>
            <person name="Hao Y."/>
            <person name="Huang J."/>
            <person name="Zhao X.W."/>
            <person name="Ke S."/>
            <person name="Chen Y.Y."/>
            <person name="Wu W.L."/>
            <person name="Hsu J.L."/>
            <person name="Lin Y.F."/>
            <person name="Huang M.D."/>
            <person name="Li C.Y."/>
            <person name="Huang L."/>
            <person name="Wang Z.W."/>
            <person name="Zhao X."/>
            <person name="Zhong W.Y."/>
            <person name="Peng D.H."/>
            <person name="Ahmad S."/>
            <person name="Lan S."/>
            <person name="Zhang J.S."/>
            <person name="Tsai W.C."/>
            <person name="Van de Peer Y."/>
            <person name="Liu Z.J."/>
        </authorList>
    </citation>
    <scope>NUCLEOTIDE SEQUENCE</scope>
    <source>
        <strain evidence="1">SCP</strain>
    </source>
</reference>
<dbReference type="PANTHER" id="PTHR45180:SF1">
    <property type="entry name" value="OS01G0307686 PROTEIN"/>
    <property type="match status" value="1"/>
</dbReference>
<evidence type="ECO:0000313" key="1">
    <source>
        <dbReference type="EMBL" id="KAK1273468.1"/>
    </source>
</evidence>
<reference evidence="1" key="2">
    <citation type="submission" date="2023-06" db="EMBL/GenBank/DDBJ databases">
        <authorList>
            <person name="Ma L."/>
            <person name="Liu K.-W."/>
            <person name="Li Z."/>
            <person name="Hsiao Y.-Y."/>
            <person name="Qi Y."/>
            <person name="Fu T."/>
            <person name="Tang G."/>
            <person name="Zhang D."/>
            <person name="Sun W.-H."/>
            <person name="Liu D.-K."/>
            <person name="Li Y."/>
            <person name="Chen G.-Z."/>
            <person name="Liu X.-D."/>
            <person name="Liao X.-Y."/>
            <person name="Jiang Y.-T."/>
            <person name="Yu X."/>
            <person name="Hao Y."/>
            <person name="Huang J."/>
            <person name="Zhao X.-W."/>
            <person name="Ke S."/>
            <person name="Chen Y.-Y."/>
            <person name="Wu W.-L."/>
            <person name="Hsu J.-L."/>
            <person name="Lin Y.-F."/>
            <person name="Huang M.-D."/>
            <person name="Li C.-Y."/>
            <person name="Huang L."/>
            <person name="Wang Z.-W."/>
            <person name="Zhao X."/>
            <person name="Zhong W.-Y."/>
            <person name="Peng D.-H."/>
            <person name="Ahmad S."/>
            <person name="Lan S."/>
            <person name="Zhang J.-S."/>
            <person name="Tsai W.-C."/>
            <person name="Van De Peer Y."/>
            <person name="Liu Z.-J."/>
        </authorList>
    </citation>
    <scope>NUCLEOTIDE SEQUENCE</scope>
    <source>
        <strain evidence="1">SCP</strain>
        <tissue evidence="1">Leaves</tissue>
    </source>
</reference>
<keyword evidence="2" id="KW-1185">Reference proteome</keyword>
<name>A0AAV9BAQ1_ACOGR</name>
<protein>
    <submittedName>
        <fullName evidence="1">Uncharacterized protein</fullName>
    </submittedName>
</protein>
<dbReference type="InterPro" id="IPR029063">
    <property type="entry name" value="SAM-dependent_MTases_sf"/>
</dbReference>
<gene>
    <name evidence="1" type="ORF">QJS04_geneDACA010798</name>
</gene>
<sequence length="88" mass="9835">MADLFKKQAKKYSDSRPGYPNELFRFIASKTPKNDLVWDVGTGSGQATVSDIILQLLWIIDIKATGSRCLLLAAPEEKISEYGWEGNE</sequence>
<proteinExistence type="predicted"/>
<dbReference type="AlphaFoldDB" id="A0AAV9BAQ1"/>
<dbReference type="Proteomes" id="UP001179952">
    <property type="component" value="Unassembled WGS sequence"/>
</dbReference>
<dbReference type="SUPFAM" id="SSF53335">
    <property type="entry name" value="S-adenosyl-L-methionine-dependent methyltransferases"/>
    <property type="match status" value="1"/>
</dbReference>
<dbReference type="Gene3D" id="3.40.50.150">
    <property type="entry name" value="Vaccinia Virus protein VP39"/>
    <property type="match status" value="1"/>
</dbReference>
<dbReference type="EMBL" id="JAUJYN010000004">
    <property type="protein sequence ID" value="KAK1273468.1"/>
    <property type="molecule type" value="Genomic_DNA"/>
</dbReference>
<dbReference type="PANTHER" id="PTHR45180">
    <property type="entry name" value="OS01G0307686 PROTEIN"/>
    <property type="match status" value="1"/>
</dbReference>
<comment type="caution">
    <text evidence="1">The sequence shown here is derived from an EMBL/GenBank/DDBJ whole genome shotgun (WGS) entry which is preliminary data.</text>
</comment>
<evidence type="ECO:0000313" key="2">
    <source>
        <dbReference type="Proteomes" id="UP001179952"/>
    </source>
</evidence>
<accession>A0AAV9BAQ1</accession>